<gene>
    <name evidence="1" type="ORF">NQ314_007873</name>
</gene>
<dbReference type="EMBL" id="JANEYF010002172">
    <property type="protein sequence ID" value="KAJ8950486.1"/>
    <property type="molecule type" value="Genomic_DNA"/>
</dbReference>
<organism evidence="1 2">
    <name type="scientific">Rhamnusium bicolor</name>
    <dbReference type="NCBI Taxonomy" id="1586634"/>
    <lineage>
        <taxon>Eukaryota</taxon>
        <taxon>Metazoa</taxon>
        <taxon>Ecdysozoa</taxon>
        <taxon>Arthropoda</taxon>
        <taxon>Hexapoda</taxon>
        <taxon>Insecta</taxon>
        <taxon>Pterygota</taxon>
        <taxon>Neoptera</taxon>
        <taxon>Endopterygota</taxon>
        <taxon>Coleoptera</taxon>
        <taxon>Polyphaga</taxon>
        <taxon>Cucujiformia</taxon>
        <taxon>Chrysomeloidea</taxon>
        <taxon>Cerambycidae</taxon>
        <taxon>Lepturinae</taxon>
        <taxon>Rhagiini</taxon>
        <taxon>Rhamnusium</taxon>
    </lineage>
</organism>
<reference evidence="1" key="1">
    <citation type="journal article" date="2023" name="Insect Mol. Biol.">
        <title>Genome sequencing provides insights into the evolution of gene families encoding plant cell wall-degrading enzymes in longhorned beetles.</title>
        <authorList>
            <person name="Shin N.R."/>
            <person name="Okamura Y."/>
            <person name="Kirsch R."/>
            <person name="Pauchet Y."/>
        </authorList>
    </citation>
    <scope>NUCLEOTIDE SEQUENCE</scope>
    <source>
        <strain evidence="1">RBIC_L_NR</strain>
    </source>
</reference>
<accession>A0AAV8YHN2</accession>
<sequence>MRGHCVDYKRFSDVVEEAFTQQCLERAPMIVPVQHVPTRDCEKYFLNFDERLILSVAMQKLAKKPDLQMNLSSVLQVQI</sequence>
<proteinExistence type="predicted"/>
<keyword evidence="2" id="KW-1185">Reference proteome</keyword>
<name>A0AAV8YHN2_9CUCU</name>
<dbReference type="AlphaFoldDB" id="A0AAV8YHN2"/>
<evidence type="ECO:0000313" key="1">
    <source>
        <dbReference type="EMBL" id="KAJ8950486.1"/>
    </source>
</evidence>
<protein>
    <submittedName>
        <fullName evidence="1">Uncharacterized protein</fullName>
    </submittedName>
</protein>
<evidence type="ECO:0000313" key="2">
    <source>
        <dbReference type="Proteomes" id="UP001162156"/>
    </source>
</evidence>
<comment type="caution">
    <text evidence="1">The sequence shown here is derived from an EMBL/GenBank/DDBJ whole genome shotgun (WGS) entry which is preliminary data.</text>
</comment>
<dbReference type="Proteomes" id="UP001162156">
    <property type="component" value="Unassembled WGS sequence"/>
</dbReference>